<gene>
    <name evidence="12" type="ORF">H7B90_18620</name>
</gene>
<keyword evidence="9" id="KW-0823">Tryptophan catabolism</keyword>
<dbReference type="Pfam" id="PF04199">
    <property type="entry name" value="Cyclase"/>
    <property type="match status" value="1"/>
</dbReference>
<evidence type="ECO:0000313" key="13">
    <source>
        <dbReference type="Proteomes" id="UP000553776"/>
    </source>
</evidence>
<keyword evidence="6" id="KW-0479">Metal-binding</keyword>
<dbReference type="GO" id="GO:0046872">
    <property type="term" value="F:metal ion binding"/>
    <property type="evidence" value="ECO:0007669"/>
    <property type="project" value="UniProtKB-KW"/>
</dbReference>
<evidence type="ECO:0000256" key="3">
    <source>
        <dbReference type="ARBA" id="ARBA00011738"/>
    </source>
</evidence>
<comment type="pathway">
    <text evidence="11">Amino-acid degradation; L-tryptophan degradation via kynurenine pathway; L-kynurenine from L-tryptophan: step 2/2.</text>
</comment>
<protein>
    <recommendedName>
        <fullName evidence="5">Kynurenine formamidase</fullName>
        <ecNumber evidence="4">3.5.1.9</ecNumber>
    </recommendedName>
</protein>
<evidence type="ECO:0000256" key="7">
    <source>
        <dbReference type="ARBA" id="ARBA00022801"/>
    </source>
</evidence>
<sequence length="213" mass="23473">MGEKPLSKLYDISMTIHADMPSWGNDPAKKPRIENVQNHDQGQPHESLLSQNLHTGTHVDAPLHMIAGGDTIETIPLEQLVGPARVLDLTHVEDSIAKADLEPFAIRKGERLLFKTSSSFSEEFRDDFVFLREDGARYLAEIGIRVAAIDALGIERSQEGYPTHRTLMKSGVVIVEGLRLKDVPAGNYWLVVAPLKLTGTEAAPARAFLIGEE</sequence>
<evidence type="ECO:0000256" key="1">
    <source>
        <dbReference type="ARBA" id="ARBA00001947"/>
    </source>
</evidence>
<comment type="catalytic activity">
    <reaction evidence="10">
        <text>N-formyl-L-kynurenine + H2O = L-kynurenine + formate + H(+)</text>
        <dbReference type="Rhea" id="RHEA:13009"/>
        <dbReference type="ChEBI" id="CHEBI:15377"/>
        <dbReference type="ChEBI" id="CHEBI:15378"/>
        <dbReference type="ChEBI" id="CHEBI:15740"/>
        <dbReference type="ChEBI" id="CHEBI:57959"/>
        <dbReference type="ChEBI" id="CHEBI:58629"/>
        <dbReference type="EC" id="3.5.1.9"/>
    </reaction>
</comment>
<dbReference type="GO" id="GO:0019441">
    <property type="term" value="P:L-tryptophan catabolic process to kynurenine"/>
    <property type="evidence" value="ECO:0007669"/>
    <property type="project" value="InterPro"/>
</dbReference>
<dbReference type="InterPro" id="IPR007325">
    <property type="entry name" value="KFase/CYL"/>
</dbReference>
<evidence type="ECO:0000256" key="8">
    <source>
        <dbReference type="ARBA" id="ARBA00022833"/>
    </source>
</evidence>
<evidence type="ECO:0000256" key="11">
    <source>
        <dbReference type="ARBA" id="ARBA00060547"/>
    </source>
</evidence>
<comment type="caution">
    <text evidence="12">The sequence shown here is derived from an EMBL/GenBank/DDBJ whole genome shotgun (WGS) entry which is preliminary data.</text>
</comment>
<evidence type="ECO:0000256" key="2">
    <source>
        <dbReference type="ARBA" id="ARBA00002204"/>
    </source>
</evidence>
<evidence type="ECO:0000256" key="6">
    <source>
        <dbReference type="ARBA" id="ARBA00022723"/>
    </source>
</evidence>
<dbReference type="PANTHER" id="PTHR31118">
    <property type="entry name" value="CYCLASE-LIKE PROTEIN 2"/>
    <property type="match status" value="1"/>
</dbReference>
<evidence type="ECO:0000256" key="4">
    <source>
        <dbReference type="ARBA" id="ARBA00012930"/>
    </source>
</evidence>
<keyword evidence="13" id="KW-1185">Reference proteome</keyword>
<reference evidence="12 13" key="1">
    <citation type="submission" date="2020-08" db="EMBL/GenBank/DDBJ databases">
        <title>Cohnella phylogeny.</title>
        <authorList>
            <person name="Dunlap C."/>
        </authorList>
    </citation>
    <scope>NUCLEOTIDE SEQUENCE [LARGE SCALE GENOMIC DNA]</scope>
    <source>
        <strain evidence="12 13">DSM 25239</strain>
    </source>
</reference>
<keyword evidence="7" id="KW-0378">Hydrolase</keyword>
<comment type="function">
    <text evidence="2">Catalyzes the hydrolysis of N-formyl-L-kynurenine to L-kynurenine, the second step in the kynurenine pathway of tryptophan degradation.</text>
</comment>
<dbReference type="FunFam" id="3.50.30.50:FF:000001">
    <property type="entry name" value="Kynurenine formamidase"/>
    <property type="match status" value="1"/>
</dbReference>
<dbReference type="Proteomes" id="UP000553776">
    <property type="component" value="Unassembled WGS sequence"/>
</dbReference>
<dbReference type="EC" id="3.5.1.9" evidence="4"/>
<evidence type="ECO:0000313" key="12">
    <source>
        <dbReference type="EMBL" id="MBB6693407.1"/>
    </source>
</evidence>
<keyword evidence="8" id="KW-0862">Zinc</keyword>
<evidence type="ECO:0000256" key="10">
    <source>
        <dbReference type="ARBA" id="ARBA00048496"/>
    </source>
</evidence>
<dbReference type="EMBL" id="JACJVR010000072">
    <property type="protein sequence ID" value="MBB6693407.1"/>
    <property type="molecule type" value="Genomic_DNA"/>
</dbReference>
<evidence type="ECO:0000256" key="5">
    <source>
        <dbReference type="ARBA" id="ARBA00014889"/>
    </source>
</evidence>
<comment type="cofactor">
    <cofactor evidence="1">
        <name>Zn(2+)</name>
        <dbReference type="ChEBI" id="CHEBI:29105"/>
    </cofactor>
</comment>
<dbReference type="Gene3D" id="3.50.30.50">
    <property type="entry name" value="Putative cyclase"/>
    <property type="match status" value="1"/>
</dbReference>
<dbReference type="SUPFAM" id="SSF102198">
    <property type="entry name" value="Putative cyclase"/>
    <property type="match status" value="1"/>
</dbReference>
<accession>A0A841TXX2</accession>
<dbReference type="InterPro" id="IPR037175">
    <property type="entry name" value="KFase_sf"/>
</dbReference>
<comment type="subunit">
    <text evidence="3">Homodimer.</text>
</comment>
<organism evidence="12 13">
    <name type="scientific">Cohnella xylanilytica</name>
    <dbReference type="NCBI Taxonomy" id="557555"/>
    <lineage>
        <taxon>Bacteria</taxon>
        <taxon>Bacillati</taxon>
        <taxon>Bacillota</taxon>
        <taxon>Bacilli</taxon>
        <taxon>Bacillales</taxon>
        <taxon>Paenibacillaceae</taxon>
        <taxon>Cohnella</taxon>
    </lineage>
</organism>
<dbReference type="GO" id="GO:0004061">
    <property type="term" value="F:arylformamidase activity"/>
    <property type="evidence" value="ECO:0007669"/>
    <property type="project" value="UniProtKB-EC"/>
</dbReference>
<dbReference type="PANTHER" id="PTHR31118:SF32">
    <property type="entry name" value="KYNURENINE FORMAMIDASE"/>
    <property type="match status" value="1"/>
</dbReference>
<evidence type="ECO:0000256" key="9">
    <source>
        <dbReference type="ARBA" id="ARBA00023079"/>
    </source>
</evidence>
<name>A0A841TXX2_9BACL</name>
<dbReference type="AlphaFoldDB" id="A0A841TXX2"/>
<proteinExistence type="predicted"/>